<proteinExistence type="predicted"/>
<organism evidence="1 2">
    <name type="scientific">Pistacia integerrima</name>
    <dbReference type="NCBI Taxonomy" id="434235"/>
    <lineage>
        <taxon>Eukaryota</taxon>
        <taxon>Viridiplantae</taxon>
        <taxon>Streptophyta</taxon>
        <taxon>Embryophyta</taxon>
        <taxon>Tracheophyta</taxon>
        <taxon>Spermatophyta</taxon>
        <taxon>Magnoliopsida</taxon>
        <taxon>eudicotyledons</taxon>
        <taxon>Gunneridae</taxon>
        <taxon>Pentapetalae</taxon>
        <taxon>rosids</taxon>
        <taxon>malvids</taxon>
        <taxon>Sapindales</taxon>
        <taxon>Anacardiaceae</taxon>
        <taxon>Pistacia</taxon>
    </lineage>
</organism>
<dbReference type="Proteomes" id="UP001163603">
    <property type="component" value="Chromosome 13"/>
</dbReference>
<dbReference type="EMBL" id="CM047748">
    <property type="protein sequence ID" value="KAJ0014350.1"/>
    <property type="molecule type" value="Genomic_DNA"/>
</dbReference>
<gene>
    <name evidence="1" type="ORF">Pint_20694</name>
</gene>
<reference evidence="2" key="1">
    <citation type="journal article" date="2023" name="G3 (Bethesda)">
        <title>Genome assembly and association tests identify interacting loci associated with vigor, precocity, and sex in interspecific pistachio rootstocks.</title>
        <authorList>
            <person name="Palmer W."/>
            <person name="Jacygrad E."/>
            <person name="Sagayaradj S."/>
            <person name="Cavanaugh K."/>
            <person name="Han R."/>
            <person name="Bertier L."/>
            <person name="Beede B."/>
            <person name="Kafkas S."/>
            <person name="Golino D."/>
            <person name="Preece J."/>
            <person name="Michelmore R."/>
        </authorList>
    </citation>
    <scope>NUCLEOTIDE SEQUENCE [LARGE SCALE GENOMIC DNA]</scope>
</reference>
<comment type="caution">
    <text evidence="1">The sequence shown here is derived from an EMBL/GenBank/DDBJ whole genome shotgun (WGS) entry which is preliminary data.</text>
</comment>
<sequence length="308" mass="33251">MSFIFLLLCLSQPRILMAMARDGLLPSFFSDVNKHTQVPVKSTIVTGIVASTLAFCMEVSQLAGMVSVGTLLAFTMVAISVLILRYVPPEEVPLPSSLQESIDSVSLLYNQSSVSINEKNLDVNIGTSSDIQPLLSKKVAPVAYPIIKQVQDVFSEKNRRKIAGWTIMFTCVGVFLLTYSASDLSLPSSSSRILRFSLCGVGGALLLCGLVVLTSIDQDEARHSFGHTGGFLCPFVPLLPIACILINVYLLINLGAATWARVSVWLIIGVLVYVFYGRTHSSLLDAVYVPAAHVDEIYRSSGSGNSLA</sequence>
<protein>
    <submittedName>
        <fullName evidence="1">Uncharacterized protein</fullName>
    </submittedName>
</protein>
<evidence type="ECO:0000313" key="1">
    <source>
        <dbReference type="EMBL" id="KAJ0014350.1"/>
    </source>
</evidence>
<evidence type="ECO:0000313" key="2">
    <source>
        <dbReference type="Proteomes" id="UP001163603"/>
    </source>
</evidence>
<accession>A0ACC0XAT0</accession>
<keyword evidence="2" id="KW-1185">Reference proteome</keyword>
<name>A0ACC0XAT0_9ROSI</name>